<dbReference type="EMBL" id="BPVZ01000014">
    <property type="protein sequence ID" value="GKU99521.1"/>
    <property type="molecule type" value="Genomic_DNA"/>
</dbReference>
<evidence type="ECO:0000313" key="3">
    <source>
        <dbReference type="Proteomes" id="UP001054252"/>
    </source>
</evidence>
<feature type="region of interest" description="Disordered" evidence="1">
    <location>
        <begin position="1"/>
        <end position="21"/>
    </location>
</feature>
<comment type="caution">
    <text evidence="2">The sequence shown here is derived from an EMBL/GenBank/DDBJ whole genome shotgun (WGS) entry which is preliminary data.</text>
</comment>
<evidence type="ECO:0000256" key="1">
    <source>
        <dbReference type="SAM" id="MobiDB-lite"/>
    </source>
</evidence>
<accession>A0AAV5IC99</accession>
<name>A0AAV5IC99_9ROSI</name>
<dbReference type="Proteomes" id="UP001054252">
    <property type="component" value="Unassembled WGS sequence"/>
</dbReference>
<sequence>MSLQRTPRASDHMKNRVAQKMSQQRLSASRQLLVSHCLFYNSSSSSFRYFSFITSCLSRSSSTVFSLLGKSR</sequence>
<keyword evidence="3" id="KW-1185">Reference proteome</keyword>
<organism evidence="2 3">
    <name type="scientific">Rubroshorea leprosula</name>
    <dbReference type="NCBI Taxonomy" id="152421"/>
    <lineage>
        <taxon>Eukaryota</taxon>
        <taxon>Viridiplantae</taxon>
        <taxon>Streptophyta</taxon>
        <taxon>Embryophyta</taxon>
        <taxon>Tracheophyta</taxon>
        <taxon>Spermatophyta</taxon>
        <taxon>Magnoliopsida</taxon>
        <taxon>eudicotyledons</taxon>
        <taxon>Gunneridae</taxon>
        <taxon>Pentapetalae</taxon>
        <taxon>rosids</taxon>
        <taxon>malvids</taxon>
        <taxon>Malvales</taxon>
        <taxon>Dipterocarpaceae</taxon>
        <taxon>Rubroshorea</taxon>
    </lineage>
</organism>
<proteinExistence type="predicted"/>
<dbReference type="AlphaFoldDB" id="A0AAV5IC99"/>
<evidence type="ECO:0000313" key="2">
    <source>
        <dbReference type="EMBL" id="GKU99521.1"/>
    </source>
</evidence>
<protein>
    <submittedName>
        <fullName evidence="2">Uncharacterized protein</fullName>
    </submittedName>
</protein>
<reference evidence="2 3" key="1">
    <citation type="journal article" date="2021" name="Commun. Biol.">
        <title>The genome of Shorea leprosula (Dipterocarpaceae) highlights the ecological relevance of drought in aseasonal tropical rainforests.</title>
        <authorList>
            <person name="Ng K.K.S."/>
            <person name="Kobayashi M.J."/>
            <person name="Fawcett J.A."/>
            <person name="Hatakeyama M."/>
            <person name="Paape T."/>
            <person name="Ng C.H."/>
            <person name="Ang C.C."/>
            <person name="Tnah L.H."/>
            <person name="Lee C.T."/>
            <person name="Nishiyama T."/>
            <person name="Sese J."/>
            <person name="O'Brien M.J."/>
            <person name="Copetti D."/>
            <person name="Mohd Noor M.I."/>
            <person name="Ong R.C."/>
            <person name="Putra M."/>
            <person name="Sireger I.Z."/>
            <person name="Indrioko S."/>
            <person name="Kosugi Y."/>
            <person name="Izuno A."/>
            <person name="Isagi Y."/>
            <person name="Lee S.L."/>
            <person name="Shimizu K.K."/>
        </authorList>
    </citation>
    <scope>NUCLEOTIDE SEQUENCE [LARGE SCALE GENOMIC DNA]</scope>
    <source>
        <strain evidence="2">214</strain>
    </source>
</reference>
<gene>
    <name evidence="2" type="ORF">SLEP1_g12361</name>
</gene>